<evidence type="ECO:0000256" key="1">
    <source>
        <dbReference type="ARBA" id="ARBA00022763"/>
    </source>
</evidence>
<dbReference type="EMBL" id="QRDP01000004">
    <property type="protein sequence ID" value="RED16304.1"/>
    <property type="molecule type" value="Genomic_DNA"/>
</dbReference>
<dbReference type="PANTHER" id="PTHR35369:SF2">
    <property type="entry name" value="BLR3025 PROTEIN"/>
    <property type="match status" value="1"/>
</dbReference>
<dbReference type="SUPFAM" id="SSF56672">
    <property type="entry name" value="DNA/RNA polymerases"/>
    <property type="match status" value="1"/>
</dbReference>
<proteinExistence type="predicted"/>
<evidence type="ECO:0000259" key="2">
    <source>
        <dbReference type="Pfam" id="PF11799"/>
    </source>
</evidence>
<comment type="caution">
    <text evidence="3">The sequence shown here is derived from an EMBL/GenBank/DDBJ whole genome shotgun (WGS) entry which is preliminary data.</text>
</comment>
<dbReference type="GO" id="GO:0003684">
    <property type="term" value="F:damaged DNA binding"/>
    <property type="evidence" value="ECO:0007669"/>
    <property type="project" value="InterPro"/>
</dbReference>
<dbReference type="RefSeq" id="WP_342769828.1">
    <property type="nucleotide sequence ID" value="NZ_QRDP01000004.1"/>
</dbReference>
<dbReference type="PANTHER" id="PTHR35369">
    <property type="entry name" value="BLR3025 PROTEIN-RELATED"/>
    <property type="match status" value="1"/>
</dbReference>
<keyword evidence="1" id="KW-0227">DNA damage</keyword>
<evidence type="ECO:0000313" key="3">
    <source>
        <dbReference type="EMBL" id="RED16304.1"/>
    </source>
</evidence>
<dbReference type="InterPro" id="IPR050356">
    <property type="entry name" value="SulA_CellDiv_inhibitor"/>
</dbReference>
<organism evidence="3 4">
    <name type="scientific">Parasphingopyxis lamellibrachiae</name>
    <dbReference type="NCBI Taxonomy" id="680125"/>
    <lineage>
        <taxon>Bacteria</taxon>
        <taxon>Pseudomonadati</taxon>
        <taxon>Pseudomonadota</taxon>
        <taxon>Alphaproteobacteria</taxon>
        <taxon>Sphingomonadales</taxon>
        <taxon>Sphingomonadaceae</taxon>
        <taxon>Parasphingopyxis</taxon>
    </lineage>
</organism>
<dbReference type="InterPro" id="IPR043502">
    <property type="entry name" value="DNA/RNA_pol_sf"/>
</dbReference>
<dbReference type="InterPro" id="IPR017961">
    <property type="entry name" value="DNA_pol_Y-fam_little_finger"/>
</dbReference>
<dbReference type="CDD" id="cd03468">
    <property type="entry name" value="PolY_like"/>
    <property type="match status" value="1"/>
</dbReference>
<protein>
    <submittedName>
        <fullName evidence="3">Protein ImuB</fullName>
    </submittedName>
</protein>
<name>A0A3D9FEQ1_9SPHN</name>
<dbReference type="GO" id="GO:0006281">
    <property type="term" value="P:DNA repair"/>
    <property type="evidence" value="ECO:0007669"/>
    <property type="project" value="InterPro"/>
</dbReference>
<gene>
    <name evidence="3" type="ORF">DFR46_1326</name>
</gene>
<reference evidence="3 4" key="1">
    <citation type="submission" date="2018-07" db="EMBL/GenBank/DDBJ databases">
        <title>Genomic Encyclopedia of Type Strains, Phase IV (KMG-IV): sequencing the most valuable type-strain genomes for metagenomic binning, comparative biology and taxonomic classification.</title>
        <authorList>
            <person name="Goeker M."/>
        </authorList>
    </citation>
    <scope>NUCLEOTIDE SEQUENCE [LARGE SCALE GENOMIC DNA]</scope>
    <source>
        <strain evidence="3 4">DSM 26725</strain>
    </source>
</reference>
<keyword evidence="4" id="KW-1185">Reference proteome</keyword>
<dbReference type="Proteomes" id="UP000256310">
    <property type="component" value="Unassembled WGS sequence"/>
</dbReference>
<sequence>MPLAFVEKVKGAMRIRAVDRTARALGLGPGLTLADARARVPDLVVEDYDAPADTGWLDQLADRCVRFTPMVAIDPPDGLLLDITGCAHLFGDAENLTATISAWFGEMGVMMRSARASTAEAAHALARFHRGTVSDEQAAVRSLPVAALELDSESDLGLRRAGLKTVGAVANRPRAAIAARFGAASVLALDRLLGVAEAPLNPRYAEPPLVLERRFAEPIANTDYGLRILRELTEEAAVELAEKDQGGRAFEAIFIRSDGRIQRLQVETGLPTRDSDAIIRLFSEKVETLADPLDPGFGFDSVRLSIPRTEALRPSQKHLEGEMPGESDIAALVDRLSVRLGRHRVQRLQPCDTHIPEKGQAARPFIEVSAHKSWPVPKAGEPPSRPLHLFDPPERIAVLAAVPDGPPHRFTWRRKVHDVLRYEGPERIASEWWRSKGDPLGEKRLTRDYYRIEDANGHRYWVFRHGLYGREKTDPDWYLHGLFA</sequence>
<feature type="domain" description="DNA polymerase Y-family little finger" evidence="2">
    <location>
        <begin position="212"/>
        <end position="289"/>
    </location>
</feature>
<accession>A0A3D9FEQ1</accession>
<dbReference type="AlphaFoldDB" id="A0A3D9FEQ1"/>
<dbReference type="Pfam" id="PF11799">
    <property type="entry name" value="IMS_C"/>
    <property type="match status" value="1"/>
</dbReference>
<evidence type="ECO:0000313" key="4">
    <source>
        <dbReference type="Proteomes" id="UP000256310"/>
    </source>
</evidence>